<dbReference type="InterPro" id="IPR036259">
    <property type="entry name" value="MFS_trans_sf"/>
</dbReference>
<sequence length="405" mass="44196">MRKSDSKSIWFIFITLLIDITGWGLIIPVMPDLIANIIGGNISDASWYGGWLGFAYAFAQFLFAPLLGSLSDKYGRRPVLLLSLLGFAANYVFLYYAHTIALLFIGRIISGITGASITTASAYIADISTDENRSQNFGMIGAAFGLGFILGPILGGLLGHYGERVPFMAAAILCFLNFLYGYFVLPESLDKQHRKSFELKKANPVGSLMFLKSIPAAGKLIIALLLVFIAQHAVNSTWNFFTMEKFGWDTKMVGISLGAIGLFLGLVQGGLIRITKKKLGDEKSVYWGMLFYAIGLFLIAFTSNQWLVFLFLVPYCLGGIAGPSLQSIITSQVALNEQGKLQGALTSLMSATAMIGPPIMTGLFHFFTKKNAPVYFPGAAFLLGAFIMLVSSVIAYYALHHKTKR</sequence>
<feature type="transmembrane region" description="Helical" evidence="6">
    <location>
        <begin position="165"/>
        <end position="185"/>
    </location>
</feature>
<keyword evidence="3 6" id="KW-0812">Transmembrane</keyword>
<comment type="subcellular location">
    <subcellularLocation>
        <location evidence="2">Cell membrane</location>
    </subcellularLocation>
    <subcellularLocation>
        <location evidence="1">Membrane</location>
        <topology evidence="1">Multi-pass membrane protein</topology>
    </subcellularLocation>
</comment>
<reference evidence="8" key="1">
    <citation type="submission" date="2022-10" db="EMBL/GenBank/DDBJ databases">
        <authorList>
            <person name="Kim H.S."/>
            <person name="Kim J.-S."/>
            <person name="Suh M.K."/>
            <person name="Eom M.K."/>
            <person name="Lee J.-S."/>
        </authorList>
    </citation>
    <scope>NUCLEOTIDE SEQUENCE</scope>
    <source>
        <strain evidence="8">LIP-5</strain>
    </source>
</reference>
<dbReference type="CDD" id="cd17388">
    <property type="entry name" value="MFS_TetA"/>
    <property type="match status" value="1"/>
</dbReference>
<feature type="transmembrane region" description="Helical" evidence="6">
    <location>
        <begin position="47"/>
        <end position="67"/>
    </location>
</feature>
<feature type="transmembrane region" description="Helical" evidence="6">
    <location>
        <begin position="9"/>
        <end position="27"/>
    </location>
</feature>
<dbReference type="Proteomes" id="UP001209317">
    <property type="component" value="Unassembled WGS sequence"/>
</dbReference>
<keyword evidence="4 6" id="KW-1133">Transmembrane helix</keyword>
<feature type="transmembrane region" description="Helical" evidence="6">
    <location>
        <begin position="374"/>
        <end position="399"/>
    </location>
</feature>
<dbReference type="GO" id="GO:0016020">
    <property type="term" value="C:membrane"/>
    <property type="evidence" value="ECO:0007669"/>
    <property type="project" value="UniProtKB-SubCell"/>
</dbReference>
<dbReference type="PANTHER" id="PTHR23507">
    <property type="entry name" value="ZGC:174356"/>
    <property type="match status" value="1"/>
</dbReference>
<dbReference type="EMBL" id="JAOTPL010000012">
    <property type="protein sequence ID" value="MCU7694714.1"/>
    <property type="molecule type" value="Genomic_DNA"/>
</dbReference>
<dbReference type="PROSITE" id="PS50850">
    <property type="entry name" value="MFS"/>
    <property type="match status" value="1"/>
</dbReference>
<feature type="transmembrane region" description="Helical" evidence="6">
    <location>
        <begin position="284"/>
        <end position="301"/>
    </location>
</feature>
<evidence type="ECO:0000256" key="4">
    <source>
        <dbReference type="ARBA" id="ARBA00022989"/>
    </source>
</evidence>
<dbReference type="PANTHER" id="PTHR23507:SF1">
    <property type="entry name" value="FI18259P1-RELATED"/>
    <property type="match status" value="1"/>
</dbReference>
<feature type="domain" description="Major facilitator superfamily (MFS) profile" evidence="7">
    <location>
        <begin position="8"/>
        <end position="403"/>
    </location>
</feature>
<evidence type="ECO:0000256" key="6">
    <source>
        <dbReference type="SAM" id="Phobius"/>
    </source>
</evidence>
<evidence type="ECO:0000259" key="7">
    <source>
        <dbReference type="PROSITE" id="PS50850"/>
    </source>
</evidence>
<dbReference type="PRINTS" id="PR01035">
    <property type="entry name" value="TCRTETA"/>
</dbReference>
<feature type="transmembrane region" description="Helical" evidence="6">
    <location>
        <begin position="137"/>
        <end position="159"/>
    </location>
</feature>
<proteinExistence type="predicted"/>
<dbReference type="Gene3D" id="1.20.1250.20">
    <property type="entry name" value="MFS general substrate transporter like domains"/>
    <property type="match status" value="1"/>
</dbReference>
<dbReference type="AlphaFoldDB" id="A0AAE3IN75"/>
<feature type="transmembrane region" description="Helical" evidence="6">
    <location>
        <begin position="104"/>
        <end position="125"/>
    </location>
</feature>
<protein>
    <submittedName>
        <fullName evidence="8">TCR/Tet family MFS transporter</fullName>
    </submittedName>
</protein>
<keyword evidence="9" id="KW-1185">Reference proteome</keyword>
<comment type="caution">
    <text evidence="8">The sequence shown here is derived from an EMBL/GenBank/DDBJ whole genome shotgun (WGS) entry which is preliminary data.</text>
</comment>
<feature type="transmembrane region" description="Helical" evidence="6">
    <location>
        <begin position="252"/>
        <end position="272"/>
    </location>
</feature>
<feature type="transmembrane region" description="Helical" evidence="6">
    <location>
        <begin position="345"/>
        <end position="368"/>
    </location>
</feature>
<dbReference type="InterPro" id="IPR020846">
    <property type="entry name" value="MFS_dom"/>
</dbReference>
<dbReference type="SUPFAM" id="SSF103473">
    <property type="entry name" value="MFS general substrate transporter"/>
    <property type="match status" value="1"/>
</dbReference>
<dbReference type="InterPro" id="IPR001958">
    <property type="entry name" value="Tet-R_TetA/multi-R_MdtG-like"/>
</dbReference>
<evidence type="ECO:0000313" key="8">
    <source>
        <dbReference type="EMBL" id="MCU7694714.1"/>
    </source>
</evidence>
<dbReference type="Pfam" id="PF07690">
    <property type="entry name" value="MFS_1"/>
    <property type="match status" value="2"/>
</dbReference>
<evidence type="ECO:0000256" key="5">
    <source>
        <dbReference type="ARBA" id="ARBA00023136"/>
    </source>
</evidence>
<evidence type="ECO:0000256" key="1">
    <source>
        <dbReference type="ARBA" id="ARBA00004141"/>
    </source>
</evidence>
<organism evidence="8 9">
    <name type="scientific">Haoranjiania flava</name>
    <dbReference type="NCBI Taxonomy" id="1856322"/>
    <lineage>
        <taxon>Bacteria</taxon>
        <taxon>Pseudomonadati</taxon>
        <taxon>Bacteroidota</taxon>
        <taxon>Chitinophagia</taxon>
        <taxon>Chitinophagales</taxon>
        <taxon>Chitinophagaceae</taxon>
        <taxon>Haoranjiania</taxon>
    </lineage>
</organism>
<keyword evidence="5 6" id="KW-0472">Membrane</keyword>
<feature type="transmembrane region" description="Helical" evidence="6">
    <location>
        <begin position="205"/>
        <end position="232"/>
    </location>
</feature>
<evidence type="ECO:0000313" key="9">
    <source>
        <dbReference type="Proteomes" id="UP001209317"/>
    </source>
</evidence>
<feature type="transmembrane region" description="Helical" evidence="6">
    <location>
        <begin position="79"/>
        <end position="98"/>
    </location>
</feature>
<feature type="transmembrane region" description="Helical" evidence="6">
    <location>
        <begin position="307"/>
        <end position="325"/>
    </location>
</feature>
<gene>
    <name evidence="8" type="ORF">OD355_09325</name>
</gene>
<name>A0AAE3IN75_9BACT</name>
<evidence type="ECO:0000256" key="2">
    <source>
        <dbReference type="ARBA" id="ARBA00004236"/>
    </source>
</evidence>
<accession>A0AAE3IN75</accession>
<dbReference type="RefSeq" id="WP_263038199.1">
    <property type="nucleotide sequence ID" value="NZ_JAOTPL010000012.1"/>
</dbReference>
<dbReference type="InterPro" id="IPR011701">
    <property type="entry name" value="MFS"/>
</dbReference>
<dbReference type="GO" id="GO:0022857">
    <property type="term" value="F:transmembrane transporter activity"/>
    <property type="evidence" value="ECO:0007669"/>
    <property type="project" value="InterPro"/>
</dbReference>
<evidence type="ECO:0000256" key="3">
    <source>
        <dbReference type="ARBA" id="ARBA00022692"/>
    </source>
</evidence>